<dbReference type="AlphaFoldDB" id="A0A8I0DPH4"/>
<organism evidence="1 2">
    <name type="scientific">Clostridium lentum</name>
    <dbReference type="NCBI Taxonomy" id="2763037"/>
    <lineage>
        <taxon>Bacteria</taxon>
        <taxon>Bacillati</taxon>
        <taxon>Bacillota</taxon>
        <taxon>Clostridia</taxon>
        <taxon>Eubacteriales</taxon>
        <taxon>Clostridiaceae</taxon>
        <taxon>Clostridium</taxon>
    </lineage>
</organism>
<dbReference type="EMBL" id="JACOOQ010000010">
    <property type="protein sequence ID" value="MBC5640226.1"/>
    <property type="molecule type" value="Genomic_DNA"/>
</dbReference>
<dbReference type="InterPro" id="IPR007358">
    <property type="entry name" value="Nucleoid_associated_NdpA"/>
</dbReference>
<evidence type="ECO:0000313" key="1">
    <source>
        <dbReference type="EMBL" id="MBC5640226.1"/>
    </source>
</evidence>
<dbReference type="RefSeq" id="WP_186835124.1">
    <property type="nucleotide sequence ID" value="NZ_JACOOQ010000010.1"/>
</dbReference>
<dbReference type="GO" id="GO:0009295">
    <property type="term" value="C:nucleoid"/>
    <property type="evidence" value="ECO:0007669"/>
    <property type="project" value="InterPro"/>
</dbReference>
<keyword evidence="2" id="KW-1185">Reference proteome</keyword>
<sequence length="351" mass="40878">MAIDTGDRVNDINIQDAVIHVLDRNAEEPVLNEFTLELTEDTYKFLYKHIEKIFKSDDLVPAVFNLDKNIVKEVVQDYLNNRINGDIIEVSKELAIQLFCIMKGNVNITSCDLIVATIITDQGPMIGILKLDYVNSFTHQVDFIDNKIEVGLIKHNAALPGSSQRIKKAAFIKPVREGQKFDLWVMDNEKVRKVDDEYSANYFMNSFLNCSEILDSRTETKKFMKFVENWTRHNITENAEKAECIRSVVKDQLLKDSINIEELADKLFRDEPQKKQDFETFIKFNGFGEEIKLDKQFVKKKLKRTRLKIDNDIDLYINQEAYKDPSRFQIKRNGDGSIDMIIKHVFNYIEK</sequence>
<gene>
    <name evidence="1" type="ORF">H8R92_07225</name>
</gene>
<name>A0A8I0DPH4_9CLOT</name>
<evidence type="ECO:0000313" key="2">
    <source>
        <dbReference type="Proteomes" id="UP000662088"/>
    </source>
</evidence>
<reference evidence="1" key="1">
    <citation type="submission" date="2020-08" db="EMBL/GenBank/DDBJ databases">
        <title>Genome public.</title>
        <authorList>
            <person name="Liu C."/>
            <person name="Sun Q."/>
        </authorList>
    </citation>
    <scope>NUCLEOTIDE SEQUENCE</scope>
    <source>
        <strain evidence="1">NSJ-42</strain>
    </source>
</reference>
<dbReference type="Proteomes" id="UP000662088">
    <property type="component" value="Unassembled WGS sequence"/>
</dbReference>
<protein>
    <submittedName>
        <fullName evidence="1">Nucleoid-associated protein</fullName>
    </submittedName>
</protein>
<accession>A0A8I0DPH4</accession>
<comment type="caution">
    <text evidence="1">The sequence shown here is derived from an EMBL/GenBank/DDBJ whole genome shotgun (WGS) entry which is preliminary data.</text>
</comment>
<dbReference type="Pfam" id="PF04245">
    <property type="entry name" value="NA37"/>
    <property type="match status" value="1"/>
</dbReference>
<proteinExistence type="predicted"/>